<dbReference type="Pfam" id="PF08524">
    <property type="entry name" value="rRNA_processing"/>
    <property type="match status" value="1"/>
</dbReference>
<dbReference type="AlphaFoldDB" id="A0A1L8DFU0"/>
<accession>A0A1L8DFU0</accession>
<protein>
    <submittedName>
        <fullName evidence="2">Putative thyroid transcription factor 1-associated protein 26</fullName>
    </submittedName>
</protein>
<evidence type="ECO:0000256" key="1">
    <source>
        <dbReference type="SAM" id="MobiDB-lite"/>
    </source>
</evidence>
<evidence type="ECO:0000313" key="2">
    <source>
        <dbReference type="EMBL" id="JAV05245.1"/>
    </source>
</evidence>
<dbReference type="InterPro" id="IPR013730">
    <property type="entry name" value="Fyv7/TAP26"/>
</dbReference>
<reference evidence="2" key="1">
    <citation type="submission" date="2016-12" db="EMBL/GenBank/DDBJ databases">
        <title>An insight into the sialome and mialome of the sand fly, Nyssomyia neivai.</title>
        <authorList>
            <person name="Sebastian V."/>
            <person name="Goulart T.M."/>
            <person name="Oliveira W."/>
            <person name="Calvo E."/>
            <person name="Oliveira L.F."/>
            <person name="Pinto M.C."/>
            <person name="Rosselino A.M."/>
            <person name="Ribeiro J.M."/>
        </authorList>
    </citation>
    <scope>NUCLEOTIDE SEQUENCE</scope>
</reference>
<sequence>MKTKNQNKPNFPGKSHNKLQKGGGVTKKSPPEHPGSVKKSRKQTQVNYVVNPRKFKFLTNKRSAEEKREQIIAAKEQRQKEVDHKRKQKSLRNKELSKKTKRGQPIMKNQIEFLLNKIQKNLANE</sequence>
<name>A0A1L8DFU0_9DIPT</name>
<feature type="compositionally biased region" description="Basic and acidic residues" evidence="1">
    <location>
        <begin position="62"/>
        <end position="84"/>
    </location>
</feature>
<dbReference type="EMBL" id="GFDF01008839">
    <property type="protein sequence ID" value="JAV05245.1"/>
    <property type="molecule type" value="Transcribed_RNA"/>
</dbReference>
<feature type="region of interest" description="Disordered" evidence="1">
    <location>
        <begin position="1"/>
        <end position="104"/>
    </location>
</feature>
<organism evidence="2">
    <name type="scientific">Nyssomyia neivai</name>
    <dbReference type="NCBI Taxonomy" id="330878"/>
    <lineage>
        <taxon>Eukaryota</taxon>
        <taxon>Metazoa</taxon>
        <taxon>Ecdysozoa</taxon>
        <taxon>Arthropoda</taxon>
        <taxon>Hexapoda</taxon>
        <taxon>Insecta</taxon>
        <taxon>Pterygota</taxon>
        <taxon>Neoptera</taxon>
        <taxon>Endopterygota</taxon>
        <taxon>Diptera</taxon>
        <taxon>Nematocera</taxon>
        <taxon>Psychodoidea</taxon>
        <taxon>Psychodidae</taxon>
        <taxon>Nyssomyia</taxon>
    </lineage>
</organism>
<proteinExistence type="predicted"/>